<feature type="transmembrane region" description="Helical" evidence="2">
    <location>
        <begin position="36"/>
        <end position="57"/>
    </location>
</feature>
<keyword evidence="2" id="KW-0812">Transmembrane</keyword>
<keyword evidence="2" id="KW-1133">Transmembrane helix</keyword>
<reference evidence="3" key="1">
    <citation type="submission" date="2022-06" db="EMBL/GenBank/DDBJ databases">
        <title>Akkermansia biwalacus sp. nov., an anaerobic mucin-degrading bacterium isolated from human intestine.</title>
        <authorList>
            <person name="Kobayashi Y."/>
            <person name="Inoue S."/>
            <person name="Kawahara T."/>
            <person name="Kohda N."/>
        </authorList>
    </citation>
    <scope>NUCLEOTIDE SEQUENCE</scope>
    <source>
        <strain evidence="3">WON2089</strain>
    </source>
</reference>
<name>A0ABN6QK61_9BACT</name>
<evidence type="ECO:0000313" key="4">
    <source>
        <dbReference type="Proteomes" id="UP001062263"/>
    </source>
</evidence>
<organism evidence="3 4">
    <name type="scientific">Akkermansia biwaensis</name>
    <dbReference type="NCBI Taxonomy" id="2946555"/>
    <lineage>
        <taxon>Bacteria</taxon>
        <taxon>Pseudomonadati</taxon>
        <taxon>Verrucomicrobiota</taxon>
        <taxon>Verrucomicrobiia</taxon>
        <taxon>Verrucomicrobiales</taxon>
        <taxon>Akkermansiaceae</taxon>
        <taxon>Akkermansia</taxon>
    </lineage>
</organism>
<evidence type="ECO:0000256" key="2">
    <source>
        <dbReference type="SAM" id="Phobius"/>
    </source>
</evidence>
<protein>
    <recommendedName>
        <fullName evidence="5">Glycine zipper domain-containing protein</fullName>
    </recommendedName>
</protein>
<feature type="compositionally biased region" description="Basic and acidic residues" evidence="1">
    <location>
        <begin position="58"/>
        <end position="72"/>
    </location>
</feature>
<dbReference type="RefSeq" id="WP_215434204.1">
    <property type="nucleotide sequence ID" value="NZ_AP025943.1"/>
</dbReference>
<gene>
    <name evidence="3" type="ORF">Abiwalacus_12110</name>
</gene>
<evidence type="ECO:0008006" key="5">
    <source>
        <dbReference type="Google" id="ProtNLM"/>
    </source>
</evidence>
<dbReference type="Proteomes" id="UP001062263">
    <property type="component" value="Chromosome"/>
</dbReference>
<feature type="region of interest" description="Disordered" evidence="1">
    <location>
        <begin position="58"/>
        <end position="90"/>
    </location>
</feature>
<evidence type="ECO:0000256" key="1">
    <source>
        <dbReference type="SAM" id="MobiDB-lite"/>
    </source>
</evidence>
<sequence>MNKYMKSFWLLPLAGLSLSLLPSCTTDSYGNTAVTPGGAAAIGVGALAAGAAIGAAVQHDRDKDRYRNDWNHHHPPPPPPRPYHRPHRPR</sequence>
<keyword evidence="2" id="KW-0472">Membrane</keyword>
<proteinExistence type="predicted"/>
<evidence type="ECO:0000313" key="3">
    <source>
        <dbReference type="EMBL" id="BDL43637.1"/>
    </source>
</evidence>
<dbReference type="EMBL" id="AP025943">
    <property type="protein sequence ID" value="BDL43637.1"/>
    <property type="molecule type" value="Genomic_DNA"/>
</dbReference>
<keyword evidence="4" id="KW-1185">Reference proteome</keyword>
<accession>A0ABN6QK61</accession>